<evidence type="ECO:0000313" key="8">
    <source>
        <dbReference type="EMBL" id="KFO30876.1"/>
    </source>
</evidence>
<accession>A0A091E6X9</accession>
<dbReference type="eggNOG" id="KOG2177">
    <property type="taxonomic scope" value="Eukaryota"/>
</dbReference>
<dbReference type="SMART" id="SM00589">
    <property type="entry name" value="PRY"/>
    <property type="match status" value="1"/>
</dbReference>
<dbReference type="InterPro" id="IPR001841">
    <property type="entry name" value="Znf_RING"/>
</dbReference>
<dbReference type="PANTHER" id="PTHR24103">
    <property type="entry name" value="E3 UBIQUITIN-PROTEIN LIGASE TRIM"/>
    <property type="match status" value="1"/>
</dbReference>
<dbReference type="Pfam" id="PF00622">
    <property type="entry name" value="SPRY"/>
    <property type="match status" value="1"/>
</dbReference>
<dbReference type="OMA" id="GALWPYF"/>
<evidence type="ECO:0000256" key="2">
    <source>
        <dbReference type="ARBA" id="ARBA00022771"/>
    </source>
</evidence>
<dbReference type="PROSITE" id="PS50089">
    <property type="entry name" value="ZF_RING_2"/>
    <property type="match status" value="1"/>
</dbReference>
<feature type="domain" description="B30.2/SPRY" evidence="7">
    <location>
        <begin position="277"/>
        <end position="472"/>
    </location>
</feature>
<name>A0A091E6X9_FUKDA</name>
<dbReference type="CDD" id="cd15828">
    <property type="entry name" value="SPRY_PRY_TRIM60"/>
    <property type="match status" value="1"/>
</dbReference>
<keyword evidence="1" id="KW-0479">Metal-binding</keyword>
<dbReference type="CDD" id="cd19791">
    <property type="entry name" value="Bbox2_TRIM60-like"/>
    <property type="match status" value="1"/>
</dbReference>
<dbReference type="Pfam" id="PF15227">
    <property type="entry name" value="zf-C3HC4_4"/>
    <property type="match status" value="1"/>
</dbReference>
<dbReference type="InterPro" id="IPR013320">
    <property type="entry name" value="ConA-like_dom_sf"/>
</dbReference>
<feature type="domain" description="B box-type" evidence="6">
    <location>
        <begin position="92"/>
        <end position="133"/>
    </location>
</feature>
<dbReference type="Pfam" id="PF13765">
    <property type="entry name" value="PRY"/>
    <property type="match status" value="1"/>
</dbReference>
<dbReference type="InterPro" id="IPR013083">
    <property type="entry name" value="Znf_RING/FYVE/PHD"/>
</dbReference>
<evidence type="ECO:0000313" key="9">
    <source>
        <dbReference type="Proteomes" id="UP000028990"/>
    </source>
</evidence>
<dbReference type="InterPro" id="IPR000315">
    <property type="entry name" value="Znf_B-box"/>
</dbReference>
<dbReference type="Gene3D" id="2.60.120.920">
    <property type="match status" value="1"/>
</dbReference>
<evidence type="ECO:0000256" key="3">
    <source>
        <dbReference type="ARBA" id="ARBA00022833"/>
    </source>
</evidence>
<proteinExistence type="predicted"/>
<dbReference type="InterPro" id="IPR001870">
    <property type="entry name" value="B30.2/SPRY"/>
</dbReference>
<dbReference type="PRINTS" id="PR01407">
    <property type="entry name" value="BUTYPHLNCDUF"/>
</dbReference>
<evidence type="ECO:0000259" key="5">
    <source>
        <dbReference type="PROSITE" id="PS50089"/>
    </source>
</evidence>
<dbReference type="InterPro" id="IPR003879">
    <property type="entry name" value="Butyrophylin_SPRY"/>
</dbReference>
<dbReference type="PROSITE" id="PS00518">
    <property type="entry name" value="ZF_RING_1"/>
    <property type="match status" value="1"/>
</dbReference>
<protein>
    <submittedName>
        <fullName evidence="8">Tripartite motif-containing protein 60</fullName>
    </submittedName>
</protein>
<dbReference type="SMART" id="SM00336">
    <property type="entry name" value="BBOX"/>
    <property type="match status" value="1"/>
</dbReference>
<reference evidence="8 9" key="1">
    <citation type="submission" date="2013-11" db="EMBL/GenBank/DDBJ databases">
        <title>The Damaraland mole rat (Fukomys damarensis) genome and evolution of African mole rats.</title>
        <authorList>
            <person name="Gladyshev V.N."/>
            <person name="Fang X."/>
        </authorList>
    </citation>
    <scope>NUCLEOTIDE SEQUENCE [LARGE SCALE GENOMIC DNA]</scope>
    <source>
        <tissue evidence="8">Liver</tissue>
    </source>
</reference>
<keyword evidence="2 4" id="KW-0863">Zinc-finger</keyword>
<evidence type="ECO:0000256" key="4">
    <source>
        <dbReference type="PROSITE-ProRule" id="PRU00024"/>
    </source>
</evidence>
<evidence type="ECO:0000259" key="6">
    <source>
        <dbReference type="PROSITE" id="PS50119"/>
    </source>
</evidence>
<dbReference type="EMBL" id="KN122369">
    <property type="protein sequence ID" value="KFO30876.1"/>
    <property type="molecule type" value="Genomic_DNA"/>
</dbReference>
<dbReference type="InterPro" id="IPR017907">
    <property type="entry name" value="Znf_RING_CS"/>
</dbReference>
<sequence>MELAAALADLQAEASCPICLGYLKDPVTIYCGHNFCLACISESWKDMKGSFPCPSCHYLCPHRKFQNNFQLGNLTEVAKLLPLRRSKRKREEGNVMCEKHKQVLTVFCQKDLEVLCPQCSFSADHQQHYVWPIEKAAVYHKKQLEQHMELWKERLEQIEKVIIMQTGKSGELKKKVDCREEEIKSEFEQFMLFLQNEQETTLRQLEDEEREILAKLSERLTHISDHASALKYLLKEIENKYVKSEVELLTSVKSIYRRYKSLKCPEVFSFQFKDYSCRLPPQYSGLNKIIKRFRVDVLLDPETAHRKLIISEDRKTVGYGNTQKLPHSPKKFYIWPAVLGAKGYSSGRQYWEVEVKDKPEWLLGVCNESLPRRRKNQNQPFLVKDGLWGIGRCSHTSYIACGPKKINLLPKVLPRKIGIFLDTEMGEVSFYNLTDRSLLYTFNDYFGGTLWPYFYTGTEARPLRICTITDSE</sequence>
<dbReference type="InterPro" id="IPR006574">
    <property type="entry name" value="PRY"/>
</dbReference>
<dbReference type="SUPFAM" id="SSF49899">
    <property type="entry name" value="Concanavalin A-like lectins/glucanases"/>
    <property type="match status" value="1"/>
</dbReference>
<dbReference type="FunFam" id="2.60.120.920:FF:000004">
    <property type="entry name" value="Butyrophilin subfamily 1 member A1"/>
    <property type="match status" value="1"/>
</dbReference>
<keyword evidence="9" id="KW-1185">Reference proteome</keyword>
<dbReference type="InterPro" id="IPR043136">
    <property type="entry name" value="B30.2/SPRY_sf"/>
</dbReference>
<organism evidence="8 9">
    <name type="scientific">Fukomys damarensis</name>
    <name type="common">Damaraland mole rat</name>
    <name type="synonym">Cryptomys damarensis</name>
    <dbReference type="NCBI Taxonomy" id="885580"/>
    <lineage>
        <taxon>Eukaryota</taxon>
        <taxon>Metazoa</taxon>
        <taxon>Chordata</taxon>
        <taxon>Craniata</taxon>
        <taxon>Vertebrata</taxon>
        <taxon>Euteleostomi</taxon>
        <taxon>Mammalia</taxon>
        <taxon>Eutheria</taxon>
        <taxon>Euarchontoglires</taxon>
        <taxon>Glires</taxon>
        <taxon>Rodentia</taxon>
        <taxon>Hystricomorpha</taxon>
        <taxon>Bathyergidae</taxon>
        <taxon>Fukomys</taxon>
    </lineage>
</organism>
<evidence type="ECO:0000259" key="7">
    <source>
        <dbReference type="PROSITE" id="PS50188"/>
    </source>
</evidence>
<dbReference type="InterPro" id="IPR035786">
    <property type="entry name" value="SPRY/PRY_TRIM60"/>
</dbReference>
<dbReference type="PROSITE" id="PS50188">
    <property type="entry name" value="B302_SPRY"/>
    <property type="match status" value="1"/>
</dbReference>
<dbReference type="SMART" id="SM00184">
    <property type="entry name" value="RING"/>
    <property type="match status" value="1"/>
</dbReference>
<dbReference type="SUPFAM" id="SSF57850">
    <property type="entry name" value="RING/U-box"/>
    <property type="match status" value="1"/>
</dbReference>
<dbReference type="InterPro" id="IPR003877">
    <property type="entry name" value="SPRY_dom"/>
</dbReference>
<dbReference type="GO" id="GO:0008270">
    <property type="term" value="F:zinc ion binding"/>
    <property type="evidence" value="ECO:0007669"/>
    <property type="project" value="UniProtKB-KW"/>
</dbReference>
<dbReference type="SUPFAM" id="SSF57845">
    <property type="entry name" value="B-box zinc-binding domain"/>
    <property type="match status" value="1"/>
</dbReference>
<dbReference type="Proteomes" id="UP000028990">
    <property type="component" value="Unassembled WGS sequence"/>
</dbReference>
<dbReference type="Gene3D" id="3.30.40.10">
    <property type="entry name" value="Zinc/RING finger domain, C3HC4 (zinc finger)"/>
    <property type="match status" value="1"/>
</dbReference>
<dbReference type="Gene3D" id="3.30.160.60">
    <property type="entry name" value="Classic Zinc Finger"/>
    <property type="match status" value="1"/>
</dbReference>
<dbReference type="PROSITE" id="PS50119">
    <property type="entry name" value="ZF_BBOX"/>
    <property type="match status" value="1"/>
</dbReference>
<dbReference type="Pfam" id="PF00643">
    <property type="entry name" value="zf-B_box"/>
    <property type="match status" value="1"/>
</dbReference>
<feature type="domain" description="RING-type" evidence="5">
    <location>
        <begin position="16"/>
        <end position="57"/>
    </location>
</feature>
<keyword evidence="3" id="KW-0862">Zinc</keyword>
<dbReference type="SMART" id="SM00449">
    <property type="entry name" value="SPRY"/>
    <property type="match status" value="1"/>
</dbReference>
<dbReference type="STRING" id="885580.ENSFDAP00000014817"/>
<dbReference type="OrthoDB" id="654191at2759"/>
<dbReference type="AlphaFoldDB" id="A0A091E6X9"/>
<evidence type="ECO:0000256" key="1">
    <source>
        <dbReference type="ARBA" id="ARBA00022723"/>
    </source>
</evidence>
<gene>
    <name evidence="8" type="ORF">H920_07764</name>
</gene>
<dbReference type="InterPro" id="IPR050143">
    <property type="entry name" value="TRIM/RBCC"/>
</dbReference>